<dbReference type="PROSITE" id="PS51257">
    <property type="entry name" value="PROKAR_LIPOPROTEIN"/>
    <property type="match status" value="1"/>
</dbReference>
<proteinExistence type="predicted"/>
<name>A0ABX1Q765_9RHOO</name>
<keyword evidence="1" id="KW-0732">Signal</keyword>
<dbReference type="Proteomes" id="UP000623795">
    <property type="component" value="Unassembled WGS sequence"/>
</dbReference>
<evidence type="ECO:0000313" key="3">
    <source>
        <dbReference type="Proteomes" id="UP000623795"/>
    </source>
</evidence>
<keyword evidence="3" id="KW-1185">Reference proteome</keyword>
<evidence type="ECO:0008006" key="4">
    <source>
        <dbReference type="Google" id="ProtNLM"/>
    </source>
</evidence>
<accession>A0ABX1Q765</accession>
<dbReference type="EMBL" id="WTVN01000054">
    <property type="protein sequence ID" value="NMG46221.1"/>
    <property type="molecule type" value="Genomic_DNA"/>
</dbReference>
<feature type="signal peptide" evidence="1">
    <location>
        <begin position="1"/>
        <end position="20"/>
    </location>
</feature>
<organism evidence="2 3">
    <name type="scientific">Aromatoleum toluvorans</name>
    <dbReference type="NCBI Taxonomy" id="92002"/>
    <lineage>
        <taxon>Bacteria</taxon>
        <taxon>Pseudomonadati</taxon>
        <taxon>Pseudomonadota</taxon>
        <taxon>Betaproteobacteria</taxon>
        <taxon>Rhodocyclales</taxon>
        <taxon>Rhodocyclaceae</taxon>
        <taxon>Aromatoleum</taxon>
    </lineage>
</organism>
<reference evidence="2 3" key="1">
    <citation type="submission" date="2019-12" db="EMBL/GenBank/DDBJ databases">
        <title>Comparative genomics gives insights into the taxonomy of the Azoarcus-Aromatoleum group and reveals separate origins of nif in the plant-associated Azoarcus and non-plant-associated Aromatoleum sub-groups.</title>
        <authorList>
            <person name="Lafos M."/>
            <person name="Maluk M."/>
            <person name="Batista M."/>
            <person name="Junghare M."/>
            <person name="Carmona M."/>
            <person name="Faoro H."/>
            <person name="Cruz L.M."/>
            <person name="Battistoni F."/>
            <person name="De Souza E."/>
            <person name="Pedrosa F."/>
            <person name="Chen W.-M."/>
            <person name="Poole P.S."/>
            <person name="Dixon R.A."/>
            <person name="James E.K."/>
        </authorList>
    </citation>
    <scope>NUCLEOTIDE SEQUENCE [LARGE SCALE GENOMIC DNA]</scope>
    <source>
        <strain evidence="2 3">Td21</strain>
    </source>
</reference>
<dbReference type="RefSeq" id="WP_169258050.1">
    <property type="nucleotide sequence ID" value="NZ_WTVN01000054.1"/>
</dbReference>
<protein>
    <recommendedName>
        <fullName evidence="4">Lipoprotein</fullName>
    </recommendedName>
</protein>
<gene>
    <name evidence="2" type="ORF">GPA22_21095</name>
</gene>
<comment type="caution">
    <text evidence="2">The sequence shown here is derived from an EMBL/GenBank/DDBJ whole genome shotgun (WGS) entry which is preliminary data.</text>
</comment>
<evidence type="ECO:0000313" key="2">
    <source>
        <dbReference type="EMBL" id="NMG46221.1"/>
    </source>
</evidence>
<evidence type="ECO:0000256" key="1">
    <source>
        <dbReference type="SAM" id="SignalP"/>
    </source>
</evidence>
<sequence>MRTALLLALVAVLASCATSAERAAQVEREVEQMITVYGPACERLGYKAENDQWRDCVLRLNAQQRYESYSRMPTSTTCIGHRGFFHCTTF</sequence>
<feature type="chain" id="PRO_5045224862" description="Lipoprotein" evidence="1">
    <location>
        <begin position="21"/>
        <end position="90"/>
    </location>
</feature>